<evidence type="ECO:0000256" key="4">
    <source>
        <dbReference type="ARBA" id="ARBA00022692"/>
    </source>
</evidence>
<feature type="domain" description="POTRA" evidence="9">
    <location>
        <begin position="56"/>
        <end position="125"/>
    </location>
</feature>
<keyword evidence="5 8" id="KW-1133">Transmembrane helix</keyword>
<dbReference type="RefSeq" id="WP_003536555.1">
    <property type="nucleotide sequence ID" value="NZ_BAABXX010000001.1"/>
</dbReference>
<dbReference type="AlphaFoldDB" id="A0A3E3EGF9"/>
<evidence type="ECO:0000256" key="5">
    <source>
        <dbReference type="ARBA" id="ARBA00022989"/>
    </source>
</evidence>
<feature type="transmembrane region" description="Helical" evidence="8">
    <location>
        <begin position="37"/>
        <end position="56"/>
    </location>
</feature>
<evidence type="ECO:0000313" key="12">
    <source>
        <dbReference type="Proteomes" id="UP000261032"/>
    </source>
</evidence>
<keyword evidence="6 8" id="KW-0472">Membrane</keyword>
<dbReference type="PROSITE" id="PS51779">
    <property type="entry name" value="POTRA"/>
    <property type="match status" value="1"/>
</dbReference>
<evidence type="ECO:0000256" key="7">
    <source>
        <dbReference type="ARBA" id="ARBA00023306"/>
    </source>
</evidence>
<keyword evidence="3" id="KW-0132">Cell division</keyword>
<evidence type="ECO:0000256" key="6">
    <source>
        <dbReference type="ARBA" id="ARBA00023136"/>
    </source>
</evidence>
<keyword evidence="7" id="KW-0131">Cell cycle</keyword>
<dbReference type="Proteomes" id="UP001211987">
    <property type="component" value="Unassembled WGS sequence"/>
</dbReference>
<dbReference type="EMBL" id="JAQLKE010000001">
    <property type="protein sequence ID" value="MDB7082331.1"/>
    <property type="molecule type" value="Genomic_DNA"/>
</dbReference>
<dbReference type="PANTHER" id="PTHR37820">
    <property type="entry name" value="CELL DIVISION PROTEIN DIVIB"/>
    <property type="match status" value="1"/>
</dbReference>
<protein>
    <submittedName>
        <fullName evidence="10">FtsQ-type POTRA domain-containing protein</fullName>
    </submittedName>
</protein>
<organism evidence="11 12">
    <name type="scientific">Thomasclavelia ramosa</name>
    <dbReference type="NCBI Taxonomy" id="1547"/>
    <lineage>
        <taxon>Bacteria</taxon>
        <taxon>Bacillati</taxon>
        <taxon>Bacillota</taxon>
        <taxon>Erysipelotrichia</taxon>
        <taxon>Erysipelotrichales</taxon>
        <taxon>Coprobacillaceae</taxon>
        <taxon>Thomasclavelia</taxon>
    </lineage>
</organism>
<evidence type="ECO:0000256" key="1">
    <source>
        <dbReference type="ARBA" id="ARBA00004370"/>
    </source>
</evidence>
<gene>
    <name evidence="11" type="ORF">DXB93_02225</name>
    <name evidence="10" type="ORF">PM738_00835</name>
</gene>
<dbReference type="InterPro" id="IPR013685">
    <property type="entry name" value="POTRA_FtsQ_type"/>
</dbReference>
<keyword evidence="4 8" id="KW-0812">Transmembrane</keyword>
<comment type="subcellular location">
    <subcellularLocation>
        <location evidence="1">Membrane</location>
    </subcellularLocation>
</comment>
<dbReference type="Pfam" id="PF08478">
    <property type="entry name" value="POTRA_1"/>
    <property type="match status" value="1"/>
</dbReference>
<keyword evidence="2" id="KW-1003">Cell membrane</keyword>
<dbReference type="GO" id="GO:0051301">
    <property type="term" value="P:cell division"/>
    <property type="evidence" value="ECO:0007669"/>
    <property type="project" value="UniProtKB-KW"/>
</dbReference>
<name>A0A3E3EGF9_9FIRM</name>
<evidence type="ECO:0000313" key="10">
    <source>
        <dbReference type="EMBL" id="MDB7082331.1"/>
    </source>
</evidence>
<evidence type="ECO:0000256" key="8">
    <source>
        <dbReference type="SAM" id="Phobius"/>
    </source>
</evidence>
<evidence type="ECO:0000313" key="11">
    <source>
        <dbReference type="EMBL" id="RGD87005.1"/>
    </source>
</evidence>
<sequence length="255" mass="29617">MAKRKQQQNIYNDYDRDQVLAYLKKQKAKKRKRRRRVIFVILVIGLIIAFFVSDYSRLQTITVSGNNRVSSEEIITASKIKLHQDYTFFKSMDAAENAIKKTSLIKDAKVTKDLFGHVKIKVVEADPIGQCTIDNILYVVDETGRVTKDEAGVLTTYVQRCPKLNGFDYDRFAAFAKEFAKIPAQVVNQISDINYAPENLDDKRCEFIMDDGKILYLRYDDMAVQLKGDNYALKMEEFPDYKYYDFVGKYVYVHN</sequence>
<evidence type="ECO:0000259" key="9">
    <source>
        <dbReference type="PROSITE" id="PS51779"/>
    </source>
</evidence>
<dbReference type="PANTHER" id="PTHR37820:SF1">
    <property type="entry name" value="CELL DIVISION PROTEIN FTSQ"/>
    <property type="match status" value="1"/>
</dbReference>
<evidence type="ECO:0000256" key="2">
    <source>
        <dbReference type="ARBA" id="ARBA00022475"/>
    </source>
</evidence>
<reference evidence="10" key="2">
    <citation type="submission" date="2023-01" db="EMBL/GenBank/DDBJ databases">
        <title>Human gut microbiome strain richness.</title>
        <authorList>
            <person name="Chen-Liaw A."/>
        </authorList>
    </citation>
    <scope>NUCLEOTIDE SEQUENCE</scope>
    <source>
        <strain evidence="10">1001217st2_G6_1001217B_191108</strain>
    </source>
</reference>
<dbReference type="Proteomes" id="UP000261032">
    <property type="component" value="Unassembled WGS sequence"/>
</dbReference>
<comment type="caution">
    <text evidence="11">The sequence shown here is derived from an EMBL/GenBank/DDBJ whole genome shotgun (WGS) entry which is preliminary data.</text>
</comment>
<dbReference type="GO" id="GO:0005886">
    <property type="term" value="C:plasma membrane"/>
    <property type="evidence" value="ECO:0007669"/>
    <property type="project" value="TreeGrafter"/>
</dbReference>
<accession>A0A3E3EGF9</accession>
<dbReference type="Gene3D" id="3.40.50.10960">
    <property type="match status" value="1"/>
</dbReference>
<dbReference type="InterPro" id="IPR034746">
    <property type="entry name" value="POTRA"/>
</dbReference>
<dbReference type="GeneID" id="64195266"/>
<dbReference type="InterPro" id="IPR050487">
    <property type="entry name" value="FtsQ_DivIB"/>
</dbReference>
<dbReference type="EMBL" id="QUSL01000002">
    <property type="protein sequence ID" value="RGD87005.1"/>
    <property type="molecule type" value="Genomic_DNA"/>
</dbReference>
<reference evidence="11 12" key="1">
    <citation type="submission" date="2018-08" db="EMBL/GenBank/DDBJ databases">
        <title>A genome reference for cultivated species of the human gut microbiota.</title>
        <authorList>
            <person name="Zou Y."/>
            <person name="Xue W."/>
            <person name="Luo G."/>
        </authorList>
    </citation>
    <scope>NUCLEOTIDE SEQUENCE [LARGE SCALE GENOMIC DNA]</scope>
    <source>
        <strain evidence="11 12">OM06-4</strain>
    </source>
</reference>
<evidence type="ECO:0000256" key="3">
    <source>
        <dbReference type="ARBA" id="ARBA00022618"/>
    </source>
</evidence>
<proteinExistence type="predicted"/>
<dbReference type="Gene3D" id="3.10.20.310">
    <property type="entry name" value="membrane protein fhac"/>
    <property type="match status" value="1"/>
</dbReference>